<dbReference type="GO" id="GO:0003677">
    <property type="term" value="F:DNA binding"/>
    <property type="evidence" value="ECO:0007669"/>
    <property type="project" value="UniProtKB-KW"/>
</dbReference>
<feature type="domain" description="BRCT" evidence="8">
    <location>
        <begin position="268"/>
        <end position="360"/>
    </location>
</feature>
<reference evidence="11" key="1">
    <citation type="submission" date="2022-11" db="UniProtKB">
        <authorList>
            <consortium name="WormBaseParasite"/>
        </authorList>
    </citation>
    <scope>IDENTIFICATION</scope>
</reference>
<feature type="region of interest" description="Disordered" evidence="7">
    <location>
        <begin position="364"/>
        <end position="383"/>
    </location>
</feature>
<dbReference type="WBParaSite" id="PDA_v2.g23329.t1">
    <property type="protein sequence ID" value="PDA_v2.g23329.t1"/>
    <property type="gene ID" value="PDA_v2.g23329"/>
</dbReference>
<evidence type="ECO:0000256" key="7">
    <source>
        <dbReference type="SAM" id="MobiDB-lite"/>
    </source>
</evidence>
<keyword evidence="3" id="KW-0238">DNA-binding</keyword>
<dbReference type="SUPFAM" id="SSF52113">
    <property type="entry name" value="BRCT domain"/>
    <property type="match status" value="1"/>
</dbReference>
<dbReference type="Pfam" id="PF02376">
    <property type="entry name" value="CUT"/>
    <property type="match status" value="1"/>
</dbReference>
<dbReference type="GO" id="GO:0005634">
    <property type="term" value="C:nucleus"/>
    <property type="evidence" value="ECO:0007669"/>
    <property type="project" value="UniProtKB-SubCell"/>
</dbReference>
<proteinExistence type="predicted"/>
<name>A0A914Q367_9BILA</name>
<feature type="region of interest" description="Disordered" evidence="7">
    <location>
        <begin position="179"/>
        <end position="242"/>
    </location>
</feature>
<dbReference type="SMART" id="SM01109">
    <property type="entry name" value="CUT"/>
    <property type="match status" value="1"/>
</dbReference>
<keyword evidence="6" id="KW-0539">Nucleus</keyword>
<accession>A0A914Q367</accession>
<evidence type="ECO:0000256" key="3">
    <source>
        <dbReference type="ARBA" id="ARBA00023125"/>
    </source>
</evidence>
<dbReference type="InterPro" id="IPR010982">
    <property type="entry name" value="Lambda_DNA-bd_dom_sf"/>
</dbReference>
<dbReference type="InterPro" id="IPR036420">
    <property type="entry name" value="BRCT_dom_sf"/>
</dbReference>
<feature type="compositionally biased region" description="Polar residues" evidence="7">
    <location>
        <begin position="368"/>
        <end position="383"/>
    </location>
</feature>
<dbReference type="Proteomes" id="UP000887578">
    <property type="component" value="Unplaced"/>
</dbReference>
<dbReference type="InterPro" id="IPR003350">
    <property type="entry name" value="CUT_dom"/>
</dbReference>
<protein>
    <submittedName>
        <fullName evidence="11">BRCT domain-containing protein</fullName>
    </submittedName>
</protein>
<dbReference type="Gene3D" id="3.40.50.10190">
    <property type="entry name" value="BRCT domain"/>
    <property type="match status" value="1"/>
</dbReference>
<dbReference type="PROSITE" id="PS51042">
    <property type="entry name" value="CUT"/>
    <property type="match status" value="1"/>
</dbReference>
<evidence type="ECO:0000313" key="10">
    <source>
        <dbReference type="Proteomes" id="UP000887578"/>
    </source>
</evidence>
<dbReference type="SUPFAM" id="SSF47413">
    <property type="entry name" value="lambda repressor-like DNA-binding domains"/>
    <property type="match status" value="1"/>
</dbReference>
<dbReference type="InterPro" id="IPR001357">
    <property type="entry name" value="BRCT_dom"/>
</dbReference>
<organism evidence="10 11">
    <name type="scientific">Panagrolaimus davidi</name>
    <dbReference type="NCBI Taxonomy" id="227884"/>
    <lineage>
        <taxon>Eukaryota</taxon>
        <taxon>Metazoa</taxon>
        <taxon>Ecdysozoa</taxon>
        <taxon>Nematoda</taxon>
        <taxon>Chromadorea</taxon>
        <taxon>Rhabditida</taxon>
        <taxon>Tylenchina</taxon>
        <taxon>Panagrolaimomorpha</taxon>
        <taxon>Panagrolaimoidea</taxon>
        <taxon>Panagrolaimidae</taxon>
        <taxon>Panagrolaimus</taxon>
    </lineage>
</organism>
<evidence type="ECO:0000313" key="11">
    <source>
        <dbReference type="WBParaSite" id="PDA_v2.g23329.t1"/>
    </source>
</evidence>
<keyword evidence="5" id="KW-0804">Transcription</keyword>
<evidence type="ECO:0000256" key="5">
    <source>
        <dbReference type="ARBA" id="ARBA00023163"/>
    </source>
</evidence>
<evidence type="ECO:0000256" key="1">
    <source>
        <dbReference type="ARBA" id="ARBA00004123"/>
    </source>
</evidence>
<evidence type="ECO:0000259" key="9">
    <source>
        <dbReference type="PROSITE" id="PS51042"/>
    </source>
</evidence>
<evidence type="ECO:0000256" key="4">
    <source>
        <dbReference type="ARBA" id="ARBA00023155"/>
    </source>
</evidence>
<keyword evidence="2" id="KW-0805">Transcription regulation</keyword>
<dbReference type="PROSITE" id="PS50172">
    <property type="entry name" value="BRCT"/>
    <property type="match status" value="1"/>
</dbReference>
<dbReference type="Gene3D" id="1.10.260.40">
    <property type="entry name" value="lambda repressor-like DNA-binding domains"/>
    <property type="match status" value="1"/>
</dbReference>
<feature type="compositionally biased region" description="Basic residues" evidence="7">
    <location>
        <begin position="194"/>
        <end position="203"/>
    </location>
</feature>
<dbReference type="AlphaFoldDB" id="A0A914Q367"/>
<sequence>MISLIFRMASKDDASKEQLFNHFQTDNKDQYTNFNLNSNVKCPILIPVQSSSKSNNDKNCDSVVSDTHKGKINSQTCNKSTDLCLNSLKIYDETEQEKLQNCWKTDSKNDSNNSTISLYISAYENSTEAAAAAIDDGLNGKKLNANTKQISTASSIFVFENPFEFPRQQNDKIFEPEVSQFKSSQQHRNPAIISRKKPQRRRMAGTCDDSDEESNESDSSTKILAGSSRKLLPPPTQSDRNFMESSNELSSMIADPIMDLDITIYEEEFGEYLEYCRLYYYGVTEDQKRVYRRLANCTGCASASSIDSATHIIVPPGNYSTNHINLLKEAVESDREVVRCEWLIACVQRQAEIDTEGYIYPGLGESDAVSTGQDSPRSSSSTQDFHVAINPESYDGSPASSSNLNPLLQDTGAIDPITVAERVFLEIKIHRINQTEFAEKILDLSQNRLSSLLKDKKSWENLTKKVQEHYKKMDDWLNLDVADRLKTFNKILHHELPRNQEFHESRMSEVAEFKATQFLRKPIQNCSPLIGPQLIIPKRIRIFISHLYHRLDSETQIPKWELRIEGRLIDDFSVTAPILPPSHLSTLEKLVADKRFSDFFSNVIFN</sequence>
<keyword evidence="4" id="KW-0371">Homeobox</keyword>
<comment type="subcellular location">
    <subcellularLocation>
        <location evidence="1">Nucleus</location>
    </subcellularLocation>
</comment>
<evidence type="ECO:0000256" key="6">
    <source>
        <dbReference type="ARBA" id="ARBA00023242"/>
    </source>
</evidence>
<evidence type="ECO:0000256" key="2">
    <source>
        <dbReference type="ARBA" id="ARBA00023015"/>
    </source>
</evidence>
<feature type="domain" description="CUT" evidence="9">
    <location>
        <begin position="405"/>
        <end position="492"/>
    </location>
</feature>
<evidence type="ECO:0000259" key="8">
    <source>
        <dbReference type="PROSITE" id="PS50172"/>
    </source>
</evidence>
<keyword evidence="10" id="KW-1185">Reference proteome</keyword>